<evidence type="ECO:0000259" key="5">
    <source>
        <dbReference type="PROSITE" id="PS51863"/>
    </source>
</evidence>
<keyword evidence="2" id="KW-0964">Secreted</keyword>
<dbReference type="GO" id="GO:0090729">
    <property type="term" value="F:toxin activity"/>
    <property type="evidence" value="ECO:0007669"/>
    <property type="project" value="InterPro"/>
</dbReference>
<dbReference type="PROSITE" id="PS51863">
    <property type="entry name" value="LCN_CSAB"/>
    <property type="match status" value="1"/>
</dbReference>
<comment type="subcellular location">
    <subcellularLocation>
        <location evidence="1">Secreted</location>
    </subcellularLocation>
</comment>
<dbReference type="CDD" id="cd23106">
    <property type="entry name" value="neurotoxins_LC_scorpion"/>
    <property type="match status" value="1"/>
</dbReference>
<protein>
    <submittedName>
        <fullName evidence="6">TSA: Tityus bahiensis Tbah02765 mRNA sequence</fullName>
    </submittedName>
</protein>
<evidence type="ECO:0000256" key="4">
    <source>
        <dbReference type="SAM" id="SignalP"/>
    </source>
</evidence>
<dbReference type="GO" id="GO:0005576">
    <property type="term" value="C:extracellular region"/>
    <property type="evidence" value="ECO:0007669"/>
    <property type="project" value="UniProtKB-SubCell"/>
</dbReference>
<keyword evidence="3" id="KW-1015">Disulfide bond</keyword>
<dbReference type="InterPro" id="IPR003614">
    <property type="entry name" value="Knottins"/>
</dbReference>
<evidence type="ECO:0000256" key="1">
    <source>
        <dbReference type="ARBA" id="ARBA00004613"/>
    </source>
</evidence>
<dbReference type="EMBL" id="GBXR01000041">
    <property type="protein sequence ID" value="JAG85185.1"/>
    <property type="molecule type" value="mRNA"/>
</dbReference>
<proteinExistence type="evidence at transcript level"/>
<reference evidence="6" key="2">
    <citation type="submission" date="2015-01" db="EMBL/GenBank/DDBJ databases">
        <authorList>
            <person name="Oliveira U.C."/>
            <person name="Junqueira-Azevedo I.L.M."/>
        </authorList>
    </citation>
    <scope>NUCLEOTIDE SEQUENCE</scope>
</reference>
<dbReference type="FunFam" id="3.30.30.10:FF:000002">
    <property type="entry name" value="Alpha-like toxin BmK-M1"/>
    <property type="match status" value="1"/>
</dbReference>
<dbReference type="GO" id="GO:0019871">
    <property type="term" value="F:sodium channel inhibitor activity"/>
    <property type="evidence" value="ECO:0007669"/>
    <property type="project" value="InterPro"/>
</dbReference>
<dbReference type="Gene3D" id="3.30.30.10">
    <property type="entry name" value="Knottin, scorpion toxin-like"/>
    <property type="match status" value="1"/>
</dbReference>
<dbReference type="InterPro" id="IPR002061">
    <property type="entry name" value="Scorpion_toxinL/defensin"/>
</dbReference>
<dbReference type="InterPro" id="IPR036574">
    <property type="entry name" value="Scorpion_toxin-like_sf"/>
</dbReference>
<dbReference type="Pfam" id="PF00537">
    <property type="entry name" value="Toxin_3"/>
    <property type="match status" value="1"/>
</dbReference>
<reference evidence="6" key="1">
    <citation type="journal article" date="2015" name="Toxicon">
        <title>The transcriptome recipe for the venom cocktail of Tityus bahiensis scorpion.</title>
        <authorList>
            <person name="de Oliveira U.C."/>
            <person name="Candido D.M."/>
            <person name="Coronado Dorce V.A."/>
            <person name="Junqueira-de-Azevedo Ide L."/>
        </authorList>
    </citation>
    <scope>NUCLEOTIDE SEQUENCE</scope>
</reference>
<sequence length="84" mass="9314">MKGFLLFISILMMIGTIVVGKEGYAMDHEGCKFSCFIRPSGFCDGYCKTHLKASSGYCAWPACYCYGVPSNIKVWDYATNKCGK</sequence>
<feature type="chain" id="PRO_5002201272" evidence="4">
    <location>
        <begin position="21"/>
        <end position="84"/>
    </location>
</feature>
<keyword evidence="4" id="KW-0732">Signal</keyword>
<dbReference type="InterPro" id="IPR044062">
    <property type="entry name" value="LCN-type_CS_alpha_beta_dom"/>
</dbReference>
<dbReference type="SUPFAM" id="SSF57095">
    <property type="entry name" value="Scorpion toxin-like"/>
    <property type="match status" value="1"/>
</dbReference>
<dbReference type="PRINTS" id="PR00285">
    <property type="entry name" value="SCORPNTOXIN"/>
</dbReference>
<evidence type="ECO:0000256" key="2">
    <source>
        <dbReference type="ARBA" id="ARBA00022525"/>
    </source>
</evidence>
<dbReference type="InterPro" id="IPR018218">
    <property type="entry name" value="Scorpion_toxinL"/>
</dbReference>
<evidence type="ECO:0000313" key="6">
    <source>
        <dbReference type="EMBL" id="JAG85185.1"/>
    </source>
</evidence>
<name>A0A0C9QKU0_TITBA</name>
<feature type="domain" description="LCN-type CS-alpha/beta" evidence="5">
    <location>
        <begin position="21"/>
        <end position="83"/>
    </location>
</feature>
<evidence type="ECO:0000256" key="3">
    <source>
        <dbReference type="ARBA" id="ARBA00023157"/>
    </source>
</evidence>
<feature type="signal peptide" evidence="4">
    <location>
        <begin position="1"/>
        <end position="20"/>
    </location>
</feature>
<accession>A0A0C9QKU0</accession>
<organism evidence="6">
    <name type="scientific">Tityus bahiensis</name>
    <name type="common">Brazilian scorpion</name>
    <dbReference type="NCBI Taxonomy" id="50343"/>
    <lineage>
        <taxon>Eukaryota</taxon>
        <taxon>Metazoa</taxon>
        <taxon>Ecdysozoa</taxon>
        <taxon>Arthropoda</taxon>
        <taxon>Chelicerata</taxon>
        <taxon>Arachnida</taxon>
        <taxon>Scorpiones</taxon>
        <taxon>Buthida</taxon>
        <taxon>Buthoidea</taxon>
        <taxon>Buthidae</taxon>
        <taxon>Tityus</taxon>
    </lineage>
</organism>
<dbReference type="AlphaFoldDB" id="A0A0C9QKU0"/>
<dbReference type="SMART" id="SM00505">
    <property type="entry name" value="Knot1"/>
    <property type="match status" value="1"/>
</dbReference>
<dbReference type="GO" id="GO:0006952">
    <property type="term" value="P:defense response"/>
    <property type="evidence" value="ECO:0007669"/>
    <property type="project" value="InterPro"/>
</dbReference>